<evidence type="ECO:0000313" key="1">
    <source>
        <dbReference type="EMBL" id="KAK7757663.1"/>
    </source>
</evidence>
<proteinExistence type="predicted"/>
<reference evidence="1 2" key="1">
    <citation type="submission" date="2024-02" db="EMBL/GenBank/DDBJ databases">
        <title>De novo assembly and annotation of 12 fungi associated with fruit tree decline syndrome in Ontario, Canada.</title>
        <authorList>
            <person name="Sulman M."/>
            <person name="Ellouze W."/>
            <person name="Ilyukhin E."/>
        </authorList>
    </citation>
    <scope>NUCLEOTIDE SEQUENCE [LARGE SCALE GENOMIC DNA]</scope>
    <source>
        <strain evidence="1 2">M11/M66-122</strain>
    </source>
</reference>
<accession>A0AAN9V088</accession>
<gene>
    <name evidence="1" type="ORF">SLS62_000040</name>
</gene>
<dbReference type="Proteomes" id="UP001320420">
    <property type="component" value="Unassembled WGS sequence"/>
</dbReference>
<keyword evidence="2" id="KW-1185">Reference proteome</keyword>
<organism evidence="1 2">
    <name type="scientific">Diatrype stigma</name>
    <dbReference type="NCBI Taxonomy" id="117547"/>
    <lineage>
        <taxon>Eukaryota</taxon>
        <taxon>Fungi</taxon>
        <taxon>Dikarya</taxon>
        <taxon>Ascomycota</taxon>
        <taxon>Pezizomycotina</taxon>
        <taxon>Sordariomycetes</taxon>
        <taxon>Xylariomycetidae</taxon>
        <taxon>Xylariales</taxon>
        <taxon>Diatrypaceae</taxon>
        <taxon>Diatrype</taxon>
    </lineage>
</organism>
<protein>
    <submittedName>
        <fullName evidence="1">Uncharacterized protein</fullName>
    </submittedName>
</protein>
<dbReference type="EMBL" id="JAKJXP020000001">
    <property type="protein sequence ID" value="KAK7757663.1"/>
    <property type="molecule type" value="Genomic_DNA"/>
</dbReference>
<comment type="caution">
    <text evidence="1">The sequence shown here is derived from an EMBL/GenBank/DDBJ whole genome shotgun (WGS) entry which is preliminary data.</text>
</comment>
<evidence type="ECO:0000313" key="2">
    <source>
        <dbReference type="Proteomes" id="UP001320420"/>
    </source>
</evidence>
<sequence length="283" mass="30519">MPTLVRNFRFSQATQWGDDDTPPSERDTPIRAPVVTVTADLCTSCQLDKTTYGKFGAPYQDGIFEAVSAIAVAAAEALDEPTTPCLLTQAFIEDVFAGLVRHGLFASDPAWRDDDPLTFHVDPVSDPTGWDAVRAEFARAVWLLLLHGGWGQSGGADARPSVVSISVSGIVARLEQDFGKGGHGDSGCRRGGGGIAADALQLVAREALDEYVLLGRLGEVRNPSPSWDLDGGFRNVEALRHPVLRRSIKDLRAARKEIVTVEQFFSFLGCLDGRLKAQGTPGW</sequence>
<name>A0AAN9V088_9PEZI</name>
<dbReference type="AlphaFoldDB" id="A0AAN9V088"/>